<sequence>MSFSCKIVCSIFYLFLFHNDLKAQEIVESFYQDSLTNGEFSNLKSEFGNHKTVIADYEKQMLIALSYFPELKDVKIVFRLRNRKTPLATRPTFFSMFCSAKKRTYVITISKKSTNYLNTIIFKNLNYNAQIGVLGHELSHISDYLNKGFGKMVVIAKNELLSPTEVDKREFNTDLDCINHGLGFQLLDWSINVRENLKRANWLGAVNLSNDEKSERYMNPSTIMEVLSKHPLYQEH</sequence>
<comment type="caution">
    <text evidence="1">The sequence shown here is derived from an EMBL/GenBank/DDBJ whole genome shotgun (WGS) entry which is preliminary data.</text>
</comment>
<dbReference type="Proteomes" id="UP000295455">
    <property type="component" value="Unassembled WGS sequence"/>
</dbReference>
<name>A0A4R1RA92_9FLAO</name>
<accession>A0A4R1RA92</accession>
<evidence type="ECO:0000313" key="1">
    <source>
        <dbReference type="EMBL" id="TCL62616.1"/>
    </source>
</evidence>
<proteinExistence type="predicted"/>
<reference evidence="1 2" key="1">
    <citation type="submission" date="2019-03" db="EMBL/GenBank/DDBJ databases">
        <title>Genomic Encyclopedia of Type Strains, Phase IV (KMG-IV): sequencing the most valuable type-strain genomes for metagenomic binning, comparative biology and taxonomic classification.</title>
        <authorList>
            <person name="Goeker M."/>
        </authorList>
    </citation>
    <scope>NUCLEOTIDE SEQUENCE [LARGE SCALE GENOMIC DNA]</scope>
    <source>
        <strain evidence="1 2">DSM 18792</strain>
    </source>
</reference>
<keyword evidence="2" id="KW-1185">Reference proteome</keyword>
<evidence type="ECO:0000313" key="2">
    <source>
        <dbReference type="Proteomes" id="UP000295455"/>
    </source>
</evidence>
<organism evidence="1 2">
    <name type="scientific">Mariniflexile fucanivorans</name>
    <dbReference type="NCBI Taxonomy" id="264023"/>
    <lineage>
        <taxon>Bacteria</taxon>
        <taxon>Pseudomonadati</taxon>
        <taxon>Bacteroidota</taxon>
        <taxon>Flavobacteriia</taxon>
        <taxon>Flavobacteriales</taxon>
        <taxon>Flavobacteriaceae</taxon>
        <taxon>Mariniflexile</taxon>
    </lineage>
</organism>
<gene>
    <name evidence="1" type="ORF">EV196_11213</name>
</gene>
<dbReference type="AlphaFoldDB" id="A0A4R1RA92"/>
<protein>
    <submittedName>
        <fullName evidence="1">Uncharacterized protein</fullName>
    </submittedName>
</protein>
<dbReference type="EMBL" id="SLUP01000012">
    <property type="protein sequence ID" value="TCL62616.1"/>
    <property type="molecule type" value="Genomic_DNA"/>
</dbReference>